<evidence type="ECO:0000256" key="2">
    <source>
        <dbReference type="ARBA" id="ARBA00022730"/>
    </source>
</evidence>
<dbReference type="GO" id="GO:0003735">
    <property type="term" value="F:structural constituent of ribosome"/>
    <property type="evidence" value="ECO:0007669"/>
    <property type="project" value="InterPro"/>
</dbReference>
<evidence type="ECO:0000313" key="6">
    <source>
        <dbReference type="EMBL" id="CBH76525.1"/>
    </source>
</evidence>
<gene>
    <name evidence="6" type="primary">rplA</name>
    <name evidence="6" type="ORF">CARN1_1007</name>
    <name evidence="7" type="ORF">CARN4_0283</name>
</gene>
<comment type="similarity">
    <text evidence="1">Belongs to the universal ribosomal protein uL1 family.</text>
</comment>
<dbReference type="GO" id="GO:0019843">
    <property type="term" value="F:rRNA binding"/>
    <property type="evidence" value="ECO:0007669"/>
    <property type="project" value="UniProtKB-KW"/>
</dbReference>
<keyword evidence="2" id="KW-0699">rRNA-binding</keyword>
<dbReference type="GO" id="GO:0006412">
    <property type="term" value="P:translation"/>
    <property type="evidence" value="ECO:0007669"/>
    <property type="project" value="InterPro"/>
</dbReference>
<accession>E6PJ83</accession>
<keyword evidence="3" id="KW-0694">RNA-binding</keyword>
<organism evidence="6">
    <name type="scientific">mine drainage metagenome</name>
    <dbReference type="NCBI Taxonomy" id="410659"/>
    <lineage>
        <taxon>unclassified sequences</taxon>
        <taxon>metagenomes</taxon>
        <taxon>ecological metagenomes</taxon>
    </lineage>
</organism>
<dbReference type="AlphaFoldDB" id="E6PJ83"/>
<comment type="caution">
    <text evidence="6">The sequence shown here is derived from an EMBL/GenBank/DDBJ whole genome shotgun (WGS) entry which is preliminary data.</text>
</comment>
<dbReference type="Pfam" id="PF00687">
    <property type="entry name" value="Ribosomal_L1"/>
    <property type="match status" value="1"/>
</dbReference>
<dbReference type="InterPro" id="IPR016095">
    <property type="entry name" value="Ribosomal_uL1_3-a/b-sand"/>
</dbReference>
<dbReference type="FunFam" id="3.40.50.790:FF:000001">
    <property type="entry name" value="50S ribosomal protein L1"/>
    <property type="match status" value="1"/>
</dbReference>
<dbReference type="CDD" id="cd00403">
    <property type="entry name" value="Ribosomal_L1"/>
    <property type="match status" value="1"/>
</dbReference>
<dbReference type="Gene3D" id="3.30.190.20">
    <property type="match status" value="1"/>
</dbReference>
<sequence>MARTYGKRLRTLAAEYDKKQLFSTAEAVALVKKHANAKFNETIEVHIRLGVDPKKSDQTVRGTVLLPHGTGRMVRVIAFAKGDNARAATEAGADLVGDTELIEKLKAGFTEFDVAVATPDMMAQVGKELGRILAQKMPNPKAGTVSPNIAAAIRDIKAGKVEFRLDKTAIVHTIVGKAAFDEAQLAENVTTLLDAIVRAKPASSKGTYLRSITLVSTMGPGVKVDPNRVKATA</sequence>
<dbReference type="InterPro" id="IPR005878">
    <property type="entry name" value="Ribosom_uL1_bac-type"/>
</dbReference>
<dbReference type="GO" id="GO:0015934">
    <property type="term" value="C:large ribosomal subunit"/>
    <property type="evidence" value="ECO:0007669"/>
    <property type="project" value="InterPro"/>
</dbReference>
<name>E6PJ83_9ZZZZ</name>
<protein>
    <submittedName>
        <fullName evidence="6">Ribosomal protein L1 (BL1)</fullName>
    </submittedName>
</protein>
<dbReference type="NCBIfam" id="TIGR01169">
    <property type="entry name" value="rplA_bact"/>
    <property type="match status" value="1"/>
</dbReference>
<dbReference type="SUPFAM" id="SSF56808">
    <property type="entry name" value="Ribosomal protein L1"/>
    <property type="match status" value="1"/>
</dbReference>
<evidence type="ECO:0000256" key="5">
    <source>
        <dbReference type="ARBA" id="ARBA00023274"/>
    </source>
</evidence>
<dbReference type="HAMAP" id="MF_01318_B">
    <property type="entry name" value="Ribosomal_uL1_B"/>
    <property type="match status" value="1"/>
</dbReference>
<keyword evidence="5" id="KW-0687">Ribonucleoprotein</keyword>
<evidence type="ECO:0000313" key="7">
    <source>
        <dbReference type="EMBL" id="CBI00934.1"/>
    </source>
</evidence>
<dbReference type="EMBL" id="CABO01000008">
    <property type="protein sequence ID" value="CBI00934.1"/>
    <property type="molecule type" value="Genomic_DNA"/>
</dbReference>
<evidence type="ECO:0000256" key="4">
    <source>
        <dbReference type="ARBA" id="ARBA00022980"/>
    </source>
</evidence>
<dbReference type="InterPro" id="IPR028364">
    <property type="entry name" value="Ribosomal_uL1/biogenesis"/>
</dbReference>
<evidence type="ECO:0000256" key="3">
    <source>
        <dbReference type="ARBA" id="ARBA00022884"/>
    </source>
</evidence>
<dbReference type="PANTHER" id="PTHR36427:SF3">
    <property type="entry name" value="LARGE RIBOSOMAL SUBUNIT PROTEIN UL1M"/>
    <property type="match status" value="1"/>
</dbReference>
<dbReference type="PANTHER" id="PTHR36427">
    <property type="entry name" value="54S RIBOSOMAL PROTEIN L1, MITOCHONDRIAL"/>
    <property type="match status" value="1"/>
</dbReference>
<proteinExistence type="inferred from homology"/>
<dbReference type="Gene3D" id="3.40.50.790">
    <property type="match status" value="1"/>
</dbReference>
<dbReference type="InterPro" id="IPR002143">
    <property type="entry name" value="Ribosomal_uL1"/>
</dbReference>
<reference evidence="6" key="1">
    <citation type="submission" date="2009-10" db="EMBL/GenBank/DDBJ databases">
        <title>Diversity of trophic interactions inside an arsenic-rich microbial ecosystem.</title>
        <authorList>
            <person name="Bertin P.N."/>
            <person name="Heinrich-Salmeron A."/>
            <person name="Pelletier E."/>
            <person name="Goulhen-Chollet F."/>
            <person name="Arsene-Ploetze F."/>
            <person name="Gallien S."/>
            <person name="Calteau A."/>
            <person name="Vallenet D."/>
            <person name="Casiot C."/>
            <person name="Chane-Woon-Ming B."/>
            <person name="Giloteaux L."/>
            <person name="Barakat M."/>
            <person name="Bonnefoy V."/>
            <person name="Bruneel O."/>
            <person name="Chandler M."/>
            <person name="Cleiss J."/>
            <person name="Duran R."/>
            <person name="Elbaz-Poulichet F."/>
            <person name="Fonknechten N."/>
            <person name="Lauga B."/>
            <person name="Mornico D."/>
            <person name="Ortet P."/>
            <person name="Schaeffer C."/>
            <person name="Siguier P."/>
            <person name="Alexander Thil Smith A."/>
            <person name="Van Dorsselaer A."/>
            <person name="Weissenbach J."/>
            <person name="Medigue C."/>
            <person name="Le Paslier D."/>
        </authorList>
    </citation>
    <scope>NUCLEOTIDE SEQUENCE</scope>
</reference>
<evidence type="ECO:0000256" key="1">
    <source>
        <dbReference type="ARBA" id="ARBA00010531"/>
    </source>
</evidence>
<dbReference type="InterPro" id="IPR023674">
    <property type="entry name" value="Ribosomal_uL1-like"/>
</dbReference>
<dbReference type="PIRSF" id="PIRSF002155">
    <property type="entry name" value="Ribosomal_L1"/>
    <property type="match status" value="1"/>
</dbReference>
<keyword evidence="4 6" id="KW-0689">Ribosomal protein</keyword>
<dbReference type="EMBL" id="CABL01000019">
    <property type="protein sequence ID" value="CBH76525.1"/>
    <property type="molecule type" value="Genomic_DNA"/>
</dbReference>